<feature type="non-terminal residue" evidence="2">
    <location>
        <position position="1"/>
    </location>
</feature>
<organism evidence="2 3">
    <name type="scientific">Cynara cardunculus var. scolymus</name>
    <name type="common">Globe artichoke</name>
    <name type="synonym">Cynara scolymus</name>
    <dbReference type="NCBI Taxonomy" id="59895"/>
    <lineage>
        <taxon>Eukaryota</taxon>
        <taxon>Viridiplantae</taxon>
        <taxon>Streptophyta</taxon>
        <taxon>Embryophyta</taxon>
        <taxon>Tracheophyta</taxon>
        <taxon>Spermatophyta</taxon>
        <taxon>Magnoliopsida</taxon>
        <taxon>eudicotyledons</taxon>
        <taxon>Gunneridae</taxon>
        <taxon>Pentapetalae</taxon>
        <taxon>asterids</taxon>
        <taxon>campanulids</taxon>
        <taxon>Asterales</taxon>
        <taxon>Asteraceae</taxon>
        <taxon>Carduoideae</taxon>
        <taxon>Cardueae</taxon>
        <taxon>Carduinae</taxon>
        <taxon>Cynara</taxon>
    </lineage>
</organism>
<dbReference type="AlphaFoldDB" id="A0A118K3Z3"/>
<dbReference type="EMBL" id="LEKV01001741">
    <property type="protein sequence ID" value="KVI06705.1"/>
    <property type="molecule type" value="Genomic_DNA"/>
</dbReference>
<dbReference type="Proteomes" id="UP000243975">
    <property type="component" value="Unassembled WGS sequence"/>
</dbReference>
<protein>
    <submittedName>
        <fullName evidence="2">Uncharacterized protein</fullName>
    </submittedName>
</protein>
<comment type="caution">
    <text evidence="2">The sequence shown here is derived from an EMBL/GenBank/DDBJ whole genome shotgun (WGS) entry which is preliminary data.</text>
</comment>
<evidence type="ECO:0000313" key="3">
    <source>
        <dbReference type="Proteomes" id="UP000243975"/>
    </source>
</evidence>
<name>A0A118K3Z3_CYNCS</name>
<dbReference type="Gramene" id="KVI06705">
    <property type="protein sequence ID" value="KVI06705"/>
    <property type="gene ID" value="Ccrd_014939"/>
</dbReference>
<feature type="compositionally biased region" description="Acidic residues" evidence="1">
    <location>
        <begin position="45"/>
        <end position="65"/>
    </location>
</feature>
<dbReference type="STRING" id="59895.A0A118K3Z3"/>
<sequence length="153" mass="17582">MEEEELRVDGLSMGDFDSNQKENSELASDFNAMDDKNNGFTQENQAEDSDAEEEYDDEEEEDAEETYSLRFEGETDPLALKEDDSFGVQAYECLEQPGHEYEALAAKKRKESLNYNHLGMPPIKKLRQEDYPGPSFEDLLAEITHGKRRKSKK</sequence>
<keyword evidence="3" id="KW-1185">Reference proteome</keyword>
<accession>A0A118K3Z3</accession>
<feature type="region of interest" description="Disordered" evidence="1">
    <location>
        <begin position="1"/>
        <end position="67"/>
    </location>
</feature>
<evidence type="ECO:0000256" key="1">
    <source>
        <dbReference type="SAM" id="MobiDB-lite"/>
    </source>
</evidence>
<proteinExistence type="predicted"/>
<reference evidence="2 3" key="1">
    <citation type="journal article" date="2016" name="Sci. Rep.">
        <title>The genome sequence of the outbreeding globe artichoke constructed de novo incorporating a phase-aware low-pass sequencing strategy of F1 progeny.</title>
        <authorList>
            <person name="Scaglione D."/>
            <person name="Reyes-Chin-Wo S."/>
            <person name="Acquadro A."/>
            <person name="Froenicke L."/>
            <person name="Portis E."/>
            <person name="Beitel C."/>
            <person name="Tirone M."/>
            <person name="Mauro R."/>
            <person name="Lo Monaco A."/>
            <person name="Mauromicale G."/>
            <person name="Faccioli P."/>
            <person name="Cattivelli L."/>
            <person name="Rieseberg L."/>
            <person name="Michelmore R."/>
            <person name="Lanteri S."/>
        </authorList>
    </citation>
    <scope>NUCLEOTIDE SEQUENCE [LARGE SCALE GENOMIC DNA]</scope>
    <source>
        <strain evidence="2">2C</strain>
    </source>
</reference>
<gene>
    <name evidence="2" type="ORF">Ccrd_014939</name>
</gene>
<evidence type="ECO:0000313" key="2">
    <source>
        <dbReference type="EMBL" id="KVI06705.1"/>
    </source>
</evidence>